<dbReference type="NCBIfam" id="TIGR00732">
    <property type="entry name" value="dprA"/>
    <property type="match status" value="1"/>
</dbReference>
<dbReference type="InterPro" id="IPR041614">
    <property type="entry name" value="DprA_WH"/>
</dbReference>
<dbReference type="PANTHER" id="PTHR43022">
    <property type="entry name" value="PROTEIN SMF"/>
    <property type="match status" value="1"/>
</dbReference>
<dbReference type="InterPro" id="IPR036388">
    <property type="entry name" value="WH-like_DNA-bd_sf"/>
</dbReference>
<dbReference type="PANTHER" id="PTHR43022:SF1">
    <property type="entry name" value="PROTEIN SMF"/>
    <property type="match status" value="1"/>
</dbReference>
<dbReference type="Pfam" id="PF02481">
    <property type="entry name" value="DNA_processg_A"/>
    <property type="match status" value="1"/>
</dbReference>
<dbReference type="RefSeq" id="WP_185140346.1">
    <property type="nucleotide sequence ID" value="NZ_PTJA01000003.1"/>
</dbReference>
<keyword evidence="5" id="KW-1185">Reference proteome</keyword>
<comment type="similarity">
    <text evidence="1">Belongs to the DprA/Smf family.</text>
</comment>
<dbReference type="AlphaFoldDB" id="A0A2S6HVN7"/>
<evidence type="ECO:0000313" key="5">
    <source>
        <dbReference type="Proteomes" id="UP000237749"/>
    </source>
</evidence>
<gene>
    <name evidence="4" type="ORF">BXY41_103221</name>
</gene>
<dbReference type="Gene3D" id="1.10.10.10">
    <property type="entry name" value="Winged helix-like DNA-binding domain superfamily/Winged helix DNA-binding domain"/>
    <property type="match status" value="1"/>
</dbReference>
<comment type="caution">
    <text evidence="4">The sequence shown here is derived from an EMBL/GenBank/DDBJ whole genome shotgun (WGS) entry which is preliminary data.</text>
</comment>
<dbReference type="InterPro" id="IPR003488">
    <property type="entry name" value="DprA"/>
</dbReference>
<protein>
    <submittedName>
        <fullName evidence="4">DNA processing protein</fullName>
    </submittedName>
</protein>
<dbReference type="Pfam" id="PF17782">
    <property type="entry name" value="WHD_DprA"/>
    <property type="match status" value="1"/>
</dbReference>
<feature type="domain" description="Smf/DprA SLOG" evidence="2">
    <location>
        <begin position="83"/>
        <end position="291"/>
    </location>
</feature>
<evidence type="ECO:0000256" key="1">
    <source>
        <dbReference type="ARBA" id="ARBA00006525"/>
    </source>
</evidence>
<organism evidence="4 5">
    <name type="scientific">Lacrimispora xylanisolvens</name>
    <dbReference type="NCBI Taxonomy" id="384636"/>
    <lineage>
        <taxon>Bacteria</taxon>
        <taxon>Bacillati</taxon>
        <taxon>Bacillota</taxon>
        <taxon>Clostridia</taxon>
        <taxon>Lachnospirales</taxon>
        <taxon>Lachnospiraceae</taxon>
        <taxon>Lacrimispora</taxon>
    </lineage>
</organism>
<dbReference type="EMBL" id="PTJA01000003">
    <property type="protein sequence ID" value="PPK82011.1"/>
    <property type="molecule type" value="Genomic_DNA"/>
</dbReference>
<evidence type="ECO:0000259" key="2">
    <source>
        <dbReference type="Pfam" id="PF02481"/>
    </source>
</evidence>
<dbReference type="SUPFAM" id="SSF102405">
    <property type="entry name" value="MCP/YpsA-like"/>
    <property type="match status" value="1"/>
</dbReference>
<dbReference type="InterPro" id="IPR057666">
    <property type="entry name" value="DrpA_SLOG"/>
</dbReference>
<proteinExistence type="inferred from homology"/>
<name>A0A2S6HVN7_9FIRM</name>
<dbReference type="GO" id="GO:0009294">
    <property type="term" value="P:DNA-mediated transformation"/>
    <property type="evidence" value="ECO:0007669"/>
    <property type="project" value="InterPro"/>
</dbReference>
<sequence length="366" mass="40867">MDNLEEREYLYWLSHIPFLGAVKIKKLYDYMGSYKKIYNIERKELESCGLLKESEILFFEERKSYMDSVRRQLEQLEKKGIRFIAHFDPDYPKRLLSIYGYPMGLCVNGQLPEEEKPAVAIIGARNCTNYGRQMAQSLARELSAAGISIISGLAYGIDGAGHEGALEAGQETYGVLGCGINVCYPKENYGLFSQMIKCGGILTEFMPDEAPKPQNFPMRNRIISGLSDTILVIEAREKSGSLITANLGLEQGKEIFALPGRVTDPLSAGCNRLISEGAGVLLSPETVLEYFKLQNGKILRVHEKNKNGLAKKEKMVYSCLDLQPKNLEEIVSCSGLSVSECMSVLLELELKGSIIQTSHQYYGKKQ</sequence>
<evidence type="ECO:0000259" key="3">
    <source>
        <dbReference type="Pfam" id="PF17782"/>
    </source>
</evidence>
<dbReference type="Proteomes" id="UP000237749">
    <property type="component" value="Unassembled WGS sequence"/>
</dbReference>
<feature type="domain" description="DprA winged helix" evidence="3">
    <location>
        <begin position="307"/>
        <end position="356"/>
    </location>
</feature>
<accession>A0A2S6HVN7</accession>
<evidence type="ECO:0000313" key="4">
    <source>
        <dbReference type="EMBL" id="PPK82011.1"/>
    </source>
</evidence>
<dbReference type="Gene3D" id="3.40.50.450">
    <property type="match status" value="1"/>
</dbReference>
<reference evidence="4 5" key="1">
    <citation type="submission" date="2018-02" db="EMBL/GenBank/DDBJ databases">
        <title>Genomic Encyclopedia of Archaeal and Bacterial Type Strains, Phase II (KMG-II): from individual species to whole genera.</title>
        <authorList>
            <person name="Goeker M."/>
        </authorList>
    </citation>
    <scope>NUCLEOTIDE SEQUENCE [LARGE SCALE GENOMIC DNA]</scope>
    <source>
        <strain evidence="4 5">DSM 3808</strain>
    </source>
</reference>